<dbReference type="AlphaFoldDB" id="A0A413JSF6"/>
<evidence type="ECO:0000259" key="2">
    <source>
        <dbReference type="Pfam" id="PF13808"/>
    </source>
</evidence>
<dbReference type="InterPro" id="IPR002559">
    <property type="entry name" value="Transposase_11"/>
</dbReference>
<dbReference type="Pfam" id="PF13808">
    <property type="entry name" value="DDE_Tnp_1_assoc"/>
    <property type="match status" value="1"/>
</dbReference>
<dbReference type="GO" id="GO:0004803">
    <property type="term" value="F:transposase activity"/>
    <property type="evidence" value="ECO:0007669"/>
    <property type="project" value="InterPro"/>
</dbReference>
<feature type="domain" description="H repeat-associated protein N-terminal" evidence="2">
    <location>
        <begin position="9"/>
        <end position="91"/>
    </location>
</feature>
<dbReference type="InterPro" id="IPR051698">
    <property type="entry name" value="Transposase_11-like"/>
</dbReference>
<comment type="caution">
    <text evidence="3">The sequence shown here is derived from an EMBL/GenBank/DDBJ whole genome shotgun (WGS) entry which is preliminary data.</text>
</comment>
<dbReference type="GO" id="GO:0003677">
    <property type="term" value="F:DNA binding"/>
    <property type="evidence" value="ECO:0007669"/>
    <property type="project" value="InterPro"/>
</dbReference>
<sequence length="373" mass="42563">MTIQAFSAIIPDVRDDKNKIYQSNEIVFIALVAVICGADTWNEIETFGKTHESYFKARLPGLVSIPSHDTLSRFFSILDIDWFEECFRLWVDDICRRIPGVVAIDGKAICDNPDKSSNSKNGVRSKLYMVSAWSVSNGICLGQRKVEEKSNEIKAIPELIKTLDLENCIITIDAIGCQKSITKLIIENKADYILCAKDNHEALRNIIEFNLSEESRYYLCHAKRYFEENKGHGRSEYRECVCISAKNLQYFLKGWTGIKTLAMINSIRKMGDKEAVMETRYYISSLEPDPIIILKSIRSHWEVENNLHWVLDIGFREDDDRKTGNAAINFSAISKLALMLLKQSDIKLGMAGKRKACGWDEKIRDKVIGIEKI</sequence>
<dbReference type="InterPro" id="IPR032806">
    <property type="entry name" value="YbfD_N"/>
</dbReference>
<dbReference type="PANTHER" id="PTHR30298:SF0">
    <property type="entry name" value="PROTEIN YBFL-RELATED"/>
    <property type="match status" value="1"/>
</dbReference>
<accession>A0A413JSF6</accession>
<dbReference type="GO" id="GO:0006313">
    <property type="term" value="P:DNA transposition"/>
    <property type="evidence" value="ECO:0007669"/>
    <property type="project" value="InterPro"/>
</dbReference>
<organism evidence="3 4">
    <name type="scientific">Bacteroides fragilis</name>
    <dbReference type="NCBI Taxonomy" id="817"/>
    <lineage>
        <taxon>Bacteria</taxon>
        <taxon>Pseudomonadati</taxon>
        <taxon>Bacteroidota</taxon>
        <taxon>Bacteroidia</taxon>
        <taxon>Bacteroidales</taxon>
        <taxon>Bacteroidaceae</taxon>
        <taxon>Bacteroides</taxon>
    </lineage>
</organism>
<feature type="domain" description="Transposase IS4-like" evidence="1">
    <location>
        <begin position="100"/>
        <end position="335"/>
    </location>
</feature>
<evidence type="ECO:0000259" key="1">
    <source>
        <dbReference type="Pfam" id="PF01609"/>
    </source>
</evidence>
<reference evidence="3 4" key="1">
    <citation type="submission" date="2018-08" db="EMBL/GenBank/DDBJ databases">
        <title>A genome reference for cultivated species of the human gut microbiota.</title>
        <authorList>
            <person name="Zou Y."/>
            <person name="Xue W."/>
            <person name="Luo G."/>
        </authorList>
    </citation>
    <scope>NUCLEOTIDE SEQUENCE [LARGE SCALE GENOMIC DNA]</scope>
    <source>
        <strain evidence="3 4">OF01-1</strain>
    </source>
</reference>
<dbReference type="InterPro" id="IPR047647">
    <property type="entry name" value="ISAs1_transpos"/>
</dbReference>
<dbReference type="Proteomes" id="UP000284614">
    <property type="component" value="Unassembled WGS sequence"/>
</dbReference>
<evidence type="ECO:0000313" key="3">
    <source>
        <dbReference type="EMBL" id="RGY64438.1"/>
    </source>
</evidence>
<evidence type="ECO:0000313" key="4">
    <source>
        <dbReference type="Proteomes" id="UP000284614"/>
    </source>
</evidence>
<dbReference type="NCBIfam" id="NF033564">
    <property type="entry name" value="transpos_ISAs1"/>
    <property type="match status" value="1"/>
</dbReference>
<protein>
    <submittedName>
        <fullName evidence="3">ISAs1 family transposase</fullName>
    </submittedName>
</protein>
<gene>
    <name evidence="3" type="ORF">DXA27_21600</name>
</gene>
<name>A0A413JSF6_BACFG</name>
<dbReference type="Pfam" id="PF01609">
    <property type="entry name" value="DDE_Tnp_1"/>
    <property type="match status" value="1"/>
</dbReference>
<proteinExistence type="predicted"/>
<dbReference type="PANTHER" id="PTHR30298">
    <property type="entry name" value="H REPEAT-ASSOCIATED PREDICTED TRANSPOSASE"/>
    <property type="match status" value="1"/>
</dbReference>
<dbReference type="EMBL" id="QSDG01000030">
    <property type="protein sequence ID" value="RGY64438.1"/>
    <property type="molecule type" value="Genomic_DNA"/>
</dbReference>
<dbReference type="RefSeq" id="WP_122130947.1">
    <property type="nucleotide sequence ID" value="NZ_CP044428.1"/>
</dbReference>